<proteinExistence type="inferred from homology"/>
<comment type="catalytic activity">
    <reaction evidence="14">
        <text>4-aminobutanoate + 2-oxoglutarate = succinate semialdehyde + L-glutamate</text>
        <dbReference type="Rhea" id="RHEA:23352"/>
        <dbReference type="ChEBI" id="CHEBI:16810"/>
        <dbReference type="ChEBI" id="CHEBI:29985"/>
        <dbReference type="ChEBI" id="CHEBI:57706"/>
        <dbReference type="ChEBI" id="CHEBI:59888"/>
        <dbReference type="EC" id="2.6.1.19"/>
    </reaction>
</comment>
<dbReference type="PANTHER" id="PTHR11986">
    <property type="entry name" value="AMINOTRANSFERASE CLASS III"/>
    <property type="match status" value="1"/>
</dbReference>
<dbReference type="GO" id="GO:0009448">
    <property type="term" value="P:gamma-aminobutyric acid metabolic process"/>
    <property type="evidence" value="ECO:0007669"/>
    <property type="project" value="InterPro"/>
</dbReference>
<organism evidence="17 18">
    <name type="scientific">Corynebacterium poyangense</name>
    <dbReference type="NCBI Taxonomy" id="2684405"/>
    <lineage>
        <taxon>Bacteria</taxon>
        <taxon>Bacillati</taxon>
        <taxon>Actinomycetota</taxon>
        <taxon>Actinomycetes</taxon>
        <taxon>Mycobacteriales</taxon>
        <taxon>Corynebacteriaceae</taxon>
        <taxon>Corynebacterium</taxon>
    </lineage>
</organism>
<dbReference type="RefSeq" id="WP_187974726.1">
    <property type="nucleotide sequence ID" value="NZ_CP046884.1"/>
</dbReference>
<dbReference type="KEGG" id="cpoy:GP475_00460"/>
<dbReference type="InterPro" id="IPR050103">
    <property type="entry name" value="Class-III_PLP-dep_AT"/>
</dbReference>
<dbReference type="Proteomes" id="UP000516320">
    <property type="component" value="Chromosome"/>
</dbReference>
<reference evidence="17 18" key="1">
    <citation type="submission" date="2019-12" db="EMBL/GenBank/DDBJ databases">
        <title>Corynebacterium sp. nov., isolated from feces of the Anser Albifrons in China.</title>
        <authorList>
            <person name="Liu Q."/>
        </authorList>
    </citation>
    <scope>NUCLEOTIDE SEQUENCE [LARGE SCALE GENOMIC DNA]</scope>
    <source>
        <strain evidence="17 18">4H37-19</strain>
    </source>
</reference>
<dbReference type="SUPFAM" id="SSF53383">
    <property type="entry name" value="PLP-dependent transferases"/>
    <property type="match status" value="1"/>
</dbReference>
<dbReference type="GO" id="GO:0047298">
    <property type="term" value="F:(S)-3-amino-2-methylpropionate transaminase activity"/>
    <property type="evidence" value="ECO:0007669"/>
    <property type="project" value="UniProtKB-EC"/>
</dbReference>
<gene>
    <name evidence="17" type="primary">gabT</name>
    <name evidence="17" type="ORF">GP475_00460</name>
</gene>
<evidence type="ECO:0000256" key="3">
    <source>
        <dbReference type="ARBA" id="ARBA00005176"/>
    </source>
</evidence>
<dbReference type="PROSITE" id="PS00600">
    <property type="entry name" value="AA_TRANSFER_CLASS_3"/>
    <property type="match status" value="1"/>
</dbReference>
<keyword evidence="7 17" id="KW-0032">Aminotransferase</keyword>
<dbReference type="AlphaFoldDB" id="A0A7H0SL46"/>
<comment type="pathway">
    <text evidence="3">Amino-acid degradation; 4-aminobutanoate degradation.</text>
</comment>
<dbReference type="EC" id="2.6.1.22" evidence="5"/>
<evidence type="ECO:0000313" key="18">
    <source>
        <dbReference type="Proteomes" id="UP000516320"/>
    </source>
</evidence>
<dbReference type="Pfam" id="PF00202">
    <property type="entry name" value="Aminotran_3"/>
    <property type="match status" value="1"/>
</dbReference>
<dbReference type="FunFam" id="3.40.640.10:FF:000013">
    <property type="entry name" value="4-aminobutyrate aminotransferase"/>
    <property type="match status" value="1"/>
</dbReference>
<evidence type="ECO:0000256" key="16">
    <source>
        <dbReference type="RuleBase" id="RU003560"/>
    </source>
</evidence>
<evidence type="ECO:0000256" key="13">
    <source>
        <dbReference type="ARBA" id="ARBA00031787"/>
    </source>
</evidence>
<dbReference type="PIRSF" id="PIRSF000521">
    <property type="entry name" value="Transaminase_4ab_Lys_Orn"/>
    <property type="match status" value="1"/>
</dbReference>
<dbReference type="EMBL" id="CP046884">
    <property type="protein sequence ID" value="QNQ89271.1"/>
    <property type="molecule type" value="Genomic_DNA"/>
</dbReference>
<name>A0A7H0SL46_9CORY</name>
<dbReference type="InterPro" id="IPR015424">
    <property type="entry name" value="PyrdxlP-dep_Trfase"/>
</dbReference>
<dbReference type="InterPro" id="IPR004632">
    <property type="entry name" value="4NH2But_aminotransferase_bac"/>
</dbReference>
<comment type="cofactor">
    <cofactor evidence="2">
        <name>pyridoxal 5'-phosphate</name>
        <dbReference type="ChEBI" id="CHEBI:597326"/>
    </cofactor>
</comment>
<evidence type="ECO:0000256" key="14">
    <source>
        <dbReference type="ARBA" id="ARBA00048021"/>
    </source>
</evidence>
<dbReference type="CDD" id="cd00610">
    <property type="entry name" value="OAT_like"/>
    <property type="match status" value="1"/>
</dbReference>
<evidence type="ECO:0000256" key="11">
    <source>
        <dbReference type="ARBA" id="ARBA00030204"/>
    </source>
</evidence>
<dbReference type="InterPro" id="IPR005814">
    <property type="entry name" value="Aminotrans_3"/>
</dbReference>
<accession>A0A7H0SL46</accession>
<dbReference type="NCBIfam" id="NF004714">
    <property type="entry name" value="PRK06058.1"/>
    <property type="match status" value="1"/>
</dbReference>
<keyword evidence="18" id="KW-1185">Reference proteome</keyword>
<protein>
    <recommendedName>
        <fullName evidence="12">(S)-3-amino-2-methylpropionate transaminase</fullName>
        <ecNumber evidence="6">2.6.1.19</ecNumber>
        <ecNumber evidence="5">2.6.1.22</ecNumber>
    </recommendedName>
    <alternativeName>
        <fullName evidence="13">GABA aminotransferase</fullName>
    </alternativeName>
    <alternativeName>
        <fullName evidence="11">Gamma-amino-N-butyrate transaminase</fullName>
    </alternativeName>
    <alternativeName>
        <fullName evidence="15">Glutamate:succinic semialdehyde transaminase</fullName>
    </alternativeName>
    <alternativeName>
        <fullName evidence="10">L-AIBAT</fullName>
    </alternativeName>
</protein>
<dbReference type="GO" id="GO:0030170">
    <property type="term" value="F:pyridoxal phosphate binding"/>
    <property type="evidence" value="ECO:0007669"/>
    <property type="project" value="InterPro"/>
</dbReference>
<evidence type="ECO:0000256" key="5">
    <source>
        <dbReference type="ARBA" id="ARBA00012876"/>
    </source>
</evidence>
<evidence type="ECO:0000256" key="10">
    <source>
        <dbReference type="ARBA" id="ARBA00029760"/>
    </source>
</evidence>
<comment type="similarity">
    <text evidence="4 16">Belongs to the class-III pyridoxal-phosphate-dependent aminotransferase family.</text>
</comment>
<evidence type="ECO:0000256" key="9">
    <source>
        <dbReference type="ARBA" id="ARBA00022898"/>
    </source>
</evidence>
<dbReference type="InterPro" id="IPR015421">
    <property type="entry name" value="PyrdxlP-dep_Trfase_major"/>
</dbReference>
<evidence type="ECO:0000256" key="8">
    <source>
        <dbReference type="ARBA" id="ARBA00022679"/>
    </source>
</evidence>
<dbReference type="NCBIfam" id="TIGR00700">
    <property type="entry name" value="GABAtrnsam"/>
    <property type="match status" value="1"/>
</dbReference>
<dbReference type="GO" id="GO:0042802">
    <property type="term" value="F:identical protein binding"/>
    <property type="evidence" value="ECO:0007669"/>
    <property type="project" value="TreeGrafter"/>
</dbReference>
<dbReference type="EC" id="2.6.1.19" evidence="6"/>
<dbReference type="GO" id="GO:0034386">
    <property type="term" value="F:4-aminobutyrate:2-oxoglutarate transaminase activity"/>
    <property type="evidence" value="ECO:0007669"/>
    <property type="project" value="UniProtKB-EC"/>
</dbReference>
<sequence>MISDSYSPQQSRHVIDHFPGEENTRLGERRNNAVARALTPLLPIYADVADGGIIADKDGNRFIDFASGIAVTTVGARNPKVIAAAKEALDHFTHTNFSITPYESYVAVCEKLNEITPGNHEKRSVLLNSGAEAVENAVKIARHYTRRPSVVVFDYAYHGRTNLTMTMTAKNIPYRNGFGPLASNVFRTPMSYPLRDNLSGQEAATKAITMIDAGVGPENIACVVVEPIQGEGGFIEPAQGFLTAINQWCQDNGIVFIADEIQAGLCRTGHWFACDYEDVVPDLVTTAKGLAGGMPLSAVTGRAEIMDSPIPSGLGGTYTGNPVACAAALAALDQMAELDLCSAAQRIDNIITEELSPLLELDHVAELRGRGAMKALEFVHPDGAPDPERTAKIAAAVRDRGVLALVCGFYGNVIRMLPPLVIEEELLRDGLQVIVEEARK</sequence>
<keyword evidence="8 17" id="KW-0808">Transferase</keyword>
<dbReference type="Gene3D" id="3.40.640.10">
    <property type="entry name" value="Type I PLP-dependent aspartate aminotransferase-like (Major domain)"/>
    <property type="match status" value="1"/>
</dbReference>
<evidence type="ECO:0000256" key="15">
    <source>
        <dbReference type="ARBA" id="ARBA00050054"/>
    </source>
</evidence>
<dbReference type="InterPro" id="IPR049704">
    <property type="entry name" value="Aminotrans_3_PPA_site"/>
</dbReference>
<dbReference type="Gene3D" id="3.90.1150.10">
    <property type="entry name" value="Aspartate Aminotransferase, domain 1"/>
    <property type="match status" value="1"/>
</dbReference>
<evidence type="ECO:0000256" key="12">
    <source>
        <dbReference type="ARBA" id="ARBA00030857"/>
    </source>
</evidence>
<dbReference type="InterPro" id="IPR015422">
    <property type="entry name" value="PyrdxlP-dep_Trfase_small"/>
</dbReference>
<evidence type="ECO:0000256" key="1">
    <source>
        <dbReference type="ARBA" id="ARBA00001750"/>
    </source>
</evidence>
<evidence type="ECO:0000256" key="2">
    <source>
        <dbReference type="ARBA" id="ARBA00001933"/>
    </source>
</evidence>
<evidence type="ECO:0000256" key="6">
    <source>
        <dbReference type="ARBA" id="ARBA00012912"/>
    </source>
</evidence>
<evidence type="ECO:0000256" key="4">
    <source>
        <dbReference type="ARBA" id="ARBA00008954"/>
    </source>
</evidence>
<comment type="catalytic activity">
    <reaction evidence="1">
        <text>(S)-3-amino-2-methylpropanoate + 2-oxoglutarate = 2-methyl-3-oxopropanoate + L-glutamate</text>
        <dbReference type="Rhea" id="RHEA:13993"/>
        <dbReference type="ChEBI" id="CHEBI:16810"/>
        <dbReference type="ChEBI" id="CHEBI:29985"/>
        <dbReference type="ChEBI" id="CHEBI:57700"/>
        <dbReference type="ChEBI" id="CHEBI:58655"/>
        <dbReference type="EC" id="2.6.1.22"/>
    </reaction>
</comment>
<keyword evidence="9 16" id="KW-0663">Pyridoxal phosphate</keyword>
<evidence type="ECO:0000313" key="17">
    <source>
        <dbReference type="EMBL" id="QNQ89271.1"/>
    </source>
</evidence>
<evidence type="ECO:0000256" key="7">
    <source>
        <dbReference type="ARBA" id="ARBA00022576"/>
    </source>
</evidence>